<reference evidence="4 5" key="1">
    <citation type="submission" date="2019-03" db="EMBL/GenBank/DDBJ databases">
        <title>Genomic analyses of the natural microbiome of Caenorhabditis elegans.</title>
        <authorList>
            <person name="Samuel B."/>
        </authorList>
    </citation>
    <scope>NUCLEOTIDE SEQUENCE [LARGE SCALE GENOMIC DNA]</scope>
    <source>
        <strain evidence="4 5">JUb65</strain>
    </source>
</reference>
<evidence type="ECO:0000313" key="4">
    <source>
        <dbReference type="EMBL" id="TDN43902.1"/>
    </source>
</evidence>
<keyword evidence="2" id="KW-0472">Membrane</keyword>
<sequence length="665" mass="65898">MREPNTPATGRPPARSRTVRRTAAVASVLTALGVLAGPALVPAPSTAAELGFPYVNQFDSAAGGSLSGDAMVADGRLRLTDQVQDQAGSWSTDDTFPSDRGLEIEFRYAMHNDIGNPGADGLLLSLSDGAAEQGVGAYGAALGYACRSSTSQGGGVPCDLPGMPGGFAGIALDHYGNFSLPLNQSGPGARAQSVVVRGAGDGVTGYRYVEGAQAPGGPTTDGPRTRTVRVTLQPGDAGELFVTVRLDAGDGLRPVLERVPLHGAGQGPLPDTLRLGFAAATGSYVNVHEVDALRVWQPADLAVTHDLPPTVAAGSSVEYAVTATNVGVNPSAPSALDVAVPDALQDVRWTCAPTAGDGTACGTPSGTGDVDVPVDLPRGGAATVTITGTLPDDASGTLDSTARIDPAPSMADVNEADNVSTASAVVEDDPDPGPSAHVETDKSVTPSTGVAPGDQVEYLVTARNRGPEVAQDVGAVDELPTAMRFVGSDDGCSAAGQVVTCSSGTALAAGESTAFRIRAVLDPEYVGDGSDVVNIATATSPTDPDGGDPSPAVVIEVVVPDDGGPDDGGPGDGGPGDGRPGDEGPGGGGPGDGGAGDGGPGDRGDGAGSPGPGRTGALAYTGAEDLGLLAAVGGIAVAAGGACWWLARRRARARSAGRQALTDSD</sequence>
<protein>
    <submittedName>
        <fullName evidence="4">Putative repeat protein (TIGR01451 family)</fullName>
    </submittedName>
</protein>
<feature type="region of interest" description="Disordered" evidence="1">
    <location>
        <begin position="558"/>
        <end position="616"/>
    </location>
</feature>
<comment type="caution">
    <text evidence="4">The sequence shown here is derived from an EMBL/GenBank/DDBJ whole genome shotgun (WGS) entry which is preliminary data.</text>
</comment>
<dbReference type="InterPro" id="IPR047589">
    <property type="entry name" value="DUF11_rpt"/>
</dbReference>
<name>A0A4V3BKS4_9MICO</name>
<proteinExistence type="predicted"/>
<dbReference type="PANTHER" id="PTHR34819">
    <property type="entry name" value="LARGE CYSTEINE-RICH PERIPLASMIC PROTEIN OMCB"/>
    <property type="match status" value="1"/>
</dbReference>
<dbReference type="InterPro" id="IPR013783">
    <property type="entry name" value="Ig-like_fold"/>
</dbReference>
<feature type="transmembrane region" description="Helical" evidence="2">
    <location>
        <begin position="626"/>
        <end position="647"/>
    </location>
</feature>
<dbReference type="InterPro" id="IPR001434">
    <property type="entry name" value="OmcB-like_DUF11"/>
</dbReference>
<feature type="region of interest" description="Disordered" evidence="1">
    <location>
        <begin position="1"/>
        <end position="20"/>
    </location>
</feature>
<dbReference type="NCBIfam" id="TIGR01451">
    <property type="entry name" value="B_ant_repeat"/>
    <property type="match status" value="1"/>
</dbReference>
<feature type="compositionally biased region" description="Gly residues" evidence="1">
    <location>
        <begin position="566"/>
        <end position="599"/>
    </location>
</feature>
<dbReference type="SUPFAM" id="SSF49899">
    <property type="entry name" value="Concanavalin A-like lectins/glucanases"/>
    <property type="match status" value="1"/>
</dbReference>
<evidence type="ECO:0000313" key="5">
    <source>
        <dbReference type="Proteomes" id="UP000295764"/>
    </source>
</evidence>
<dbReference type="RefSeq" id="WP_133519896.1">
    <property type="nucleotide sequence ID" value="NZ_SNVW01000006.1"/>
</dbReference>
<feature type="compositionally biased region" description="Low complexity" evidence="1">
    <location>
        <begin position="11"/>
        <end position="20"/>
    </location>
</feature>
<dbReference type="AlphaFoldDB" id="A0A4V3BKS4"/>
<dbReference type="OrthoDB" id="5024153at2"/>
<organism evidence="4 5">
    <name type="scientific">Curtobacterium flaccumfaciens</name>
    <dbReference type="NCBI Taxonomy" id="2035"/>
    <lineage>
        <taxon>Bacteria</taxon>
        <taxon>Bacillati</taxon>
        <taxon>Actinomycetota</taxon>
        <taxon>Actinomycetes</taxon>
        <taxon>Micrococcales</taxon>
        <taxon>Microbacteriaceae</taxon>
        <taxon>Curtobacterium</taxon>
    </lineage>
</organism>
<evidence type="ECO:0000256" key="1">
    <source>
        <dbReference type="SAM" id="MobiDB-lite"/>
    </source>
</evidence>
<evidence type="ECO:0000259" key="3">
    <source>
        <dbReference type="Pfam" id="PF01345"/>
    </source>
</evidence>
<keyword evidence="2" id="KW-0812">Transmembrane</keyword>
<keyword evidence="2" id="KW-1133">Transmembrane helix</keyword>
<gene>
    <name evidence="4" type="ORF">EDF64_10675</name>
</gene>
<feature type="domain" description="DUF11" evidence="3">
    <location>
        <begin position="441"/>
        <end position="545"/>
    </location>
</feature>
<dbReference type="InterPro" id="IPR051172">
    <property type="entry name" value="Chlamydia_OmcB"/>
</dbReference>
<dbReference type="Gene3D" id="2.60.40.10">
    <property type="entry name" value="Immunoglobulins"/>
    <property type="match status" value="1"/>
</dbReference>
<dbReference type="InterPro" id="IPR013320">
    <property type="entry name" value="ConA-like_dom_sf"/>
</dbReference>
<evidence type="ECO:0000256" key="2">
    <source>
        <dbReference type="SAM" id="Phobius"/>
    </source>
</evidence>
<dbReference type="Proteomes" id="UP000295764">
    <property type="component" value="Unassembled WGS sequence"/>
</dbReference>
<dbReference type="GO" id="GO:0005975">
    <property type="term" value="P:carbohydrate metabolic process"/>
    <property type="evidence" value="ECO:0007669"/>
    <property type="project" value="UniProtKB-ARBA"/>
</dbReference>
<dbReference type="Pfam" id="PF01345">
    <property type="entry name" value="DUF11"/>
    <property type="match status" value="2"/>
</dbReference>
<dbReference type="EMBL" id="SNVW01000006">
    <property type="protein sequence ID" value="TDN43902.1"/>
    <property type="molecule type" value="Genomic_DNA"/>
</dbReference>
<feature type="region of interest" description="Disordered" evidence="1">
    <location>
        <begin position="420"/>
        <end position="450"/>
    </location>
</feature>
<feature type="domain" description="DUF11" evidence="3">
    <location>
        <begin position="300"/>
        <end position="423"/>
    </location>
</feature>
<dbReference type="Gene3D" id="2.60.120.200">
    <property type="match status" value="1"/>
</dbReference>
<accession>A0A4V3BKS4</accession>
<dbReference type="PANTHER" id="PTHR34819:SF3">
    <property type="entry name" value="CELL SURFACE PROTEIN"/>
    <property type="match status" value="1"/>
</dbReference>